<reference evidence="2 3" key="1">
    <citation type="submission" date="2011-11" db="EMBL/GenBank/DDBJ databases">
        <title>Improved High-Quality Draft sequence of Beggiatoa alba B18lD.</title>
        <authorList>
            <consortium name="US DOE Joint Genome Institute"/>
            <person name="Lucas S."/>
            <person name="Han J."/>
            <person name="Lapidus A."/>
            <person name="Cheng J.-F."/>
            <person name="Goodwin L."/>
            <person name="Pitluck S."/>
            <person name="Peters L."/>
            <person name="Mikhailova N."/>
            <person name="Held B."/>
            <person name="Detter J.C."/>
            <person name="Han C."/>
            <person name="Tapia R."/>
            <person name="Land M."/>
            <person name="Hauser L."/>
            <person name="Kyrpides N."/>
            <person name="Ivanova N."/>
            <person name="Pagani I."/>
            <person name="Samuel K."/>
            <person name="Teske A."/>
            <person name="Mueller J."/>
            <person name="Woyke T."/>
        </authorList>
    </citation>
    <scope>NUCLEOTIDE SEQUENCE [LARGE SCALE GENOMIC DNA]</scope>
    <source>
        <strain evidence="2 3">B18LD</strain>
    </source>
</reference>
<keyword evidence="3" id="KW-1185">Reference proteome</keyword>
<sequence length="108" mass="11733">MTTSTPNSMSLMSSAMPDSNRQWVSITLEQTATLTQLEQLYQQLQQNMGKRVQLCGGNVERVDTATLQLLLAFMSQSTVTVGWQSPSPALCEAAMLLGLSAQLNLPLS</sequence>
<dbReference type="STRING" id="395493.BegalDRAFT_2480"/>
<dbReference type="RefSeq" id="WP_002690413.1">
    <property type="nucleotide sequence ID" value="NZ_JH600070.1"/>
</dbReference>
<dbReference type="OrthoDB" id="6198515at2"/>
<dbReference type="HOGENOM" id="CLU_2191843_0_0_6"/>
<organism evidence="2 3">
    <name type="scientific">Beggiatoa alba B18LD</name>
    <dbReference type="NCBI Taxonomy" id="395493"/>
    <lineage>
        <taxon>Bacteria</taxon>
        <taxon>Pseudomonadati</taxon>
        <taxon>Pseudomonadota</taxon>
        <taxon>Gammaproteobacteria</taxon>
        <taxon>Thiotrichales</taxon>
        <taxon>Thiotrichaceae</taxon>
        <taxon>Beggiatoa</taxon>
    </lineage>
</organism>
<accession>I3CI82</accession>
<name>I3CI82_9GAMM</name>
<dbReference type="eggNOG" id="COG1366">
    <property type="taxonomic scope" value="Bacteria"/>
</dbReference>
<protein>
    <recommendedName>
        <fullName evidence="1">MlaB-like STAS domain-containing protein</fullName>
    </recommendedName>
</protein>
<evidence type="ECO:0000313" key="2">
    <source>
        <dbReference type="EMBL" id="EIJ43325.1"/>
    </source>
</evidence>
<gene>
    <name evidence="2" type="ORF">BegalDRAFT_2480</name>
</gene>
<dbReference type="InterPro" id="IPR058548">
    <property type="entry name" value="MlaB-like_STAS"/>
</dbReference>
<feature type="domain" description="MlaB-like STAS" evidence="1">
    <location>
        <begin position="26"/>
        <end position="99"/>
    </location>
</feature>
<dbReference type="EMBL" id="JH600070">
    <property type="protein sequence ID" value="EIJ43325.1"/>
    <property type="molecule type" value="Genomic_DNA"/>
</dbReference>
<evidence type="ECO:0000313" key="3">
    <source>
        <dbReference type="Proteomes" id="UP000005744"/>
    </source>
</evidence>
<dbReference type="Pfam" id="PF13466">
    <property type="entry name" value="STAS_2"/>
    <property type="match status" value="1"/>
</dbReference>
<dbReference type="Proteomes" id="UP000005744">
    <property type="component" value="Unassembled WGS sequence"/>
</dbReference>
<dbReference type="AlphaFoldDB" id="I3CI82"/>
<proteinExistence type="predicted"/>
<evidence type="ECO:0000259" key="1">
    <source>
        <dbReference type="Pfam" id="PF13466"/>
    </source>
</evidence>